<sequence length="64" mass="7482">MKSHVVIGFDARDHIVIGKVFEDLSAANEYHHYLNTKMIGKIIGRENRQLDYADIFEMDYVPKK</sequence>
<name>A0ABR5MF27_9BACI</name>
<comment type="caution">
    <text evidence="1">The sequence shown here is derived from an EMBL/GenBank/DDBJ whole genome shotgun (WGS) entry which is preliminary data.</text>
</comment>
<evidence type="ECO:0000313" key="2">
    <source>
        <dbReference type="Proteomes" id="UP000037854"/>
    </source>
</evidence>
<dbReference type="EMBL" id="LGTK01000131">
    <property type="protein sequence ID" value="KPH68934.1"/>
    <property type="molecule type" value="Genomic_DNA"/>
</dbReference>
<dbReference type="Proteomes" id="UP000037854">
    <property type="component" value="Unassembled WGS sequence"/>
</dbReference>
<proteinExistence type="predicted"/>
<dbReference type="RefSeq" id="WP_060669361.1">
    <property type="nucleotide sequence ID" value="NZ_JARTGE010000118.1"/>
</dbReference>
<accession>A0ABR5MF27</accession>
<keyword evidence="2" id="KW-1185">Reference proteome</keyword>
<protein>
    <submittedName>
        <fullName evidence="1">Uncharacterized protein</fullName>
    </submittedName>
</protein>
<gene>
    <name evidence="1" type="ORF">AFL42_17450</name>
</gene>
<reference evidence="1 2" key="1">
    <citation type="submission" date="2015-07" db="EMBL/GenBank/DDBJ databases">
        <title>High-quality draft genome sequence of Oceanobacillus caeni HM6, a bacillus isolated from a human feces.</title>
        <authorList>
            <person name="Kumar J."/>
            <person name="Verma M.K."/>
            <person name="Pandey R."/>
            <person name="Bhambi M."/>
            <person name="Chauhan N."/>
        </authorList>
    </citation>
    <scope>NUCLEOTIDE SEQUENCE [LARGE SCALE GENOMIC DNA]</scope>
    <source>
        <strain evidence="1 2">HM6</strain>
    </source>
</reference>
<evidence type="ECO:0000313" key="1">
    <source>
        <dbReference type="EMBL" id="KPH68934.1"/>
    </source>
</evidence>
<organism evidence="1 2">
    <name type="scientific">Oceanobacillus caeni</name>
    <dbReference type="NCBI Taxonomy" id="405946"/>
    <lineage>
        <taxon>Bacteria</taxon>
        <taxon>Bacillati</taxon>
        <taxon>Bacillota</taxon>
        <taxon>Bacilli</taxon>
        <taxon>Bacillales</taxon>
        <taxon>Bacillaceae</taxon>
        <taxon>Oceanobacillus</taxon>
    </lineage>
</organism>